<dbReference type="Gene3D" id="3.10.129.10">
    <property type="entry name" value="Hotdog Thioesterase"/>
    <property type="match status" value="1"/>
</dbReference>
<gene>
    <name evidence="1" type="ORF">Val02_05590</name>
</gene>
<evidence type="ECO:0000313" key="1">
    <source>
        <dbReference type="EMBL" id="GIJ43673.1"/>
    </source>
</evidence>
<comment type="caution">
    <text evidence="1">The sequence shown here is derived from an EMBL/GenBank/DDBJ whole genome shotgun (WGS) entry which is preliminary data.</text>
</comment>
<dbReference type="SUPFAM" id="SSF54637">
    <property type="entry name" value="Thioesterase/thiol ester dehydrase-isomerase"/>
    <property type="match status" value="1"/>
</dbReference>
<evidence type="ECO:0000313" key="2">
    <source>
        <dbReference type="Proteomes" id="UP000619260"/>
    </source>
</evidence>
<organism evidence="1 2">
    <name type="scientific">Virgisporangium aliadipatigenens</name>
    <dbReference type="NCBI Taxonomy" id="741659"/>
    <lineage>
        <taxon>Bacteria</taxon>
        <taxon>Bacillati</taxon>
        <taxon>Actinomycetota</taxon>
        <taxon>Actinomycetes</taxon>
        <taxon>Micromonosporales</taxon>
        <taxon>Micromonosporaceae</taxon>
        <taxon>Virgisporangium</taxon>
    </lineage>
</organism>
<dbReference type="InterPro" id="IPR029069">
    <property type="entry name" value="HotDog_dom_sf"/>
</dbReference>
<dbReference type="RefSeq" id="WP_203897230.1">
    <property type="nucleotide sequence ID" value="NZ_BOPF01000002.1"/>
</dbReference>
<dbReference type="Proteomes" id="UP000619260">
    <property type="component" value="Unassembled WGS sequence"/>
</dbReference>
<dbReference type="CDD" id="cd03443">
    <property type="entry name" value="PaaI_thioesterase"/>
    <property type="match status" value="1"/>
</dbReference>
<name>A0A8J3YGP5_9ACTN</name>
<accession>A0A8J3YGP5</accession>
<sequence>MTGTLALPWLADERIRCFGCSPHNPDGLALAVRRLPDGRTGAWFTVPERFASYPGIVHGGVIGAVVDEVMGTLVAVERGRLTFCATLRTRMLAPLHTGRRYLVTARLLSGTAGDTGRTTVRAEADVSDVDGAVRVAASGTYTPIRAEEARDLGLDAAGFAALQPYFDHQRGTSS</sequence>
<dbReference type="AlphaFoldDB" id="A0A8J3YGP5"/>
<proteinExistence type="predicted"/>
<reference evidence="1" key="1">
    <citation type="submission" date="2021-01" db="EMBL/GenBank/DDBJ databases">
        <title>Whole genome shotgun sequence of Virgisporangium aliadipatigenens NBRC 105644.</title>
        <authorList>
            <person name="Komaki H."/>
            <person name="Tamura T."/>
        </authorList>
    </citation>
    <scope>NUCLEOTIDE SEQUENCE</scope>
    <source>
        <strain evidence="1">NBRC 105644</strain>
    </source>
</reference>
<dbReference type="EMBL" id="BOPF01000002">
    <property type="protein sequence ID" value="GIJ43673.1"/>
    <property type="molecule type" value="Genomic_DNA"/>
</dbReference>
<protein>
    <submittedName>
        <fullName evidence="1">Thioesterase</fullName>
    </submittedName>
</protein>
<keyword evidence="2" id="KW-1185">Reference proteome</keyword>